<protein>
    <submittedName>
        <fullName evidence="1">Uncharacterized protein</fullName>
    </submittedName>
</protein>
<proteinExistence type="predicted"/>
<evidence type="ECO:0000313" key="1">
    <source>
        <dbReference type="EMBL" id="KGF89056.1"/>
    </source>
</evidence>
<accession>A0A0A1ZKP4</accession>
<dbReference type="AlphaFoldDB" id="A0A0A1ZKP4"/>
<dbReference type="Proteomes" id="UP000030598">
    <property type="component" value="Unassembled WGS sequence"/>
</dbReference>
<reference evidence="2" key="1">
    <citation type="journal article" date="2014" name="Sci. Data">
        <title>Genomes of diverse isolates of the marine cyanobacterium Prochlorococcus.</title>
        <authorList>
            <person name="Biller S."/>
            <person name="Berube P."/>
            <person name="Thompson J."/>
            <person name="Kelly L."/>
            <person name="Roggensack S."/>
            <person name="Awad L."/>
            <person name="Roache-Johnson K."/>
            <person name="Ding H."/>
            <person name="Giovannoni S.J."/>
            <person name="Moore L.R."/>
            <person name="Chisholm S.W."/>
        </authorList>
    </citation>
    <scope>NUCLEOTIDE SEQUENCE [LARGE SCALE GENOMIC DNA]</scope>
    <source>
        <strain evidence="2">GP2</strain>
    </source>
</reference>
<gene>
    <name evidence="1" type="ORF">EU91_0002</name>
</gene>
<sequence>MPTINKLLLENEISGDKIEGLCGANSNKCTIGINGEKIYTSEGEFINVDNIIAWTMTNATSKGGVIFISQKEDYRFLVKYFDNSGKRQISNISFRNFKTAQTFLSHLELVAGLAPNHDQAGAATLCNARGKDMFSGTAIDNIDMSEKEGYGMASTRNAFYGGATGAVAGAIAGSALSGGTAVGINSGALVGGAIGAVSGDALGRASGGLSLKRNLVSEVRKAPAESFAFSDGSFDHRSLCVDEPLNSTNVNIKNQIPLKIQK</sequence>
<evidence type="ECO:0000313" key="2">
    <source>
        <dbReference type="Proteomes" id="UP000030598"/>
    </source>
</evidence>
<name>A0A0A1ZKP4_PROMR</name>
<dbReference type="EMBL" id="JNAH01000001">
    <property type="protein sequence ID" value="KGF89056.1"/>
    <property type="molecule type" value="Genomic_DNA"/>
</dbReference>
<comment type="caution">
    <text evidence="1">The sequence shown here is derived from an EMBL/GenBank/DDBJ whole genome shotgun (WGS) entry which is preliminary data.</text>
</comment>
<organism evidence="1 2">
    <name type="scientific">Prochlorococcus marinus str. GP2</name>
    <dbReference type="NCBI Taxonomy" id="59925"/>
    <lineage>
        <taxon>Bacteria</taxon>
        <taxon>Bacillati</taxon>
        <taxon>Cyanobacteriota</taxon>
        <taxon>Cyanophyceae</taxon>
        <taxon>Synechococcales</taxon>
        <taxon>Prochlorococcaceae</taxon>
        <taxon>Prochlorococcus</taxon>
    </lineage>
</organism>